<comment type="caution">
    <text evidence="3">The sequence shown here is derived from an EMBL/GenBank/DDBJ whole genome shotgun (WGS) entry which is preliminary data.</text>
</comment>
<gene>
    <name evidence="3" type="ORF">Plo01_68310</name>
</gene>
<protein>
    <recommendedName>
        <fullName evidence="2">DUF11 domain-containing protein</fullName>
    </recommendedName>
</protein>
<reference evidence="3 4" key="1">
    <citation type="submission" date="2021-01" db="EMBL/GenBank/DDBJ databases">
        <title>Whole genome shotgun sequence of Planobispora longispora NBRC 13918.</title>
        <authorList>
            <person name="Komaki H."/>
            <person name="Tamura T."/>
        </authorList>
    </citation>
    <scope>NUCLEOTIDE SEQUENCE [LARGE SCALE GENOMIC DNA]</scope>
    <source>
        <strain evidence="3 4">NBRC 13918</strain>
    </source>
</reference>
<name>A0A8J3W933_9ACTN</name>
<dbReference type="Proteomes" id="UP000616724">
    <property type="component" value="Unassembled WGS sequence"/>
</dbReference>
<proteinExistence type="predicted"/>
<evidence type="ECO:0000256" key="1">
    <source>
        <dbReference type="SAM" id="SignalP"/>
    </source>
</evidence>
<accession>A0A8J3W933</accession>
<dbReference type="InterPro" id="IPR001434">
    <property type="entry name" value="OmcB-like_DUF11"/>
</dbReference>
<dbReference type="AlphaFoldDB" id="A0A8J3W933"/>
<feature type="chain" id="PRO_5035162346" description="DUF11 domain-containing protein" evidence="1">
    <location>
        <begin position="30"/>
        <end position="184"/>
    </location>
</feature>
<evidence type="ECO:0000313" key="4">
    <source>
        <dbReference type="Proteomes" id="UP000616724"/>
    </source>
</evidence>
<dbReference type="Pfam" id="PF01345">
    <property type="entry name" value="DUF11"/>
    <property type="match status" value="1"/>
</dbReference>
<keyword evidence="4" id="KW-1185">Reference proteome</keyword>
<feature type="domain" description="DUF11" evidence="2">
    <location>
        <begin position="55"/>
        <end position="142"/>
    </location>
</feature>
<organism evidence="3 4">
    <name type="scientific">Planobispora longispora</name>
    <dbReference type="NCBI Taxonomy" id="28887"/>
    <lineage>
        <taxon>Bacteria</taxon>
        <taxon>Bacillati</taxon>
        <taxon>Actinomycetota</taxon>
        <taxon>Actinomycetes</taxon>
        <taxon>Streptosporangiales</taxon>
        <taxon>Streptosporangiaceae</taxon>
        <taxon>Planobispora</taxon>
    </lineage>
</organism>
<sequence>MRHPISKITALALAVPLAGSLLFAPAASAAPVQAGAAVTAADEPYSSFKVQVSAPKKVRAGGKISYTITATNLGPHLADSYWIGGVPPKNSTISAVYGPEGTECDWYEDGYWCIVPEALEVDDRTAIKVVVKLSKKAKGTATGYWGVDSVDLPNGAENLSRDEFERIGVKSWYFVKKIKTKIVR</sequence>
<feature type="signal peptide" evidence="1">
    <location>
        <begin position="1"/>
        <end position="29"/>
    </location>
</feature>
<dbReference type="RefSeq" id="WP_203894824.1">
    <property type="nucleotide sequence ID" value="NZ_BOOH01000058.1"/>
</dbReference>
<evidence type="ECO:0000259" key="2">
    <source>
        <dbReference type="Pfam" id="PF01345"/>
    </source>
</evidence>
<keyword evidence="1" id="KW-0732">Signal</keyword>
<evidence type="ECO:0000313" key="3">
    <source>
        <dbReference type="EMBL" id="GIH80402.1"/>
    </source>
</evidence>
<dbReference type="EMBL" id="BOOH01000058">
    <property type="protein sequence ID" value="GIH80402.1"/>
    <property type="molecule type" value="Genomic_DNA"/>
</dbReference>